<dbReference type="InterPro" id="IPR053137">
    <property type="entry name" value="NLR-like"/>
</dbReference>
<dbReference type="InParanoid" id="B8MSW9"/>
<accession>B8MSW9</accession>
<dbReference type="eggNOG" id="KOG4177">
    <property type="taxonomic scope" value="Eukaryota"/>
</dbReference>
<protein>
    <recommendedName>
        <fullName evidence="1">Nucleoside phosphorylase domain-containing protein</fullName>
    </recommendedName>
</protein>
<organism evidence="2 3">
    <name type="scientific">Talaromyces stipitatus (strain ATCC 10500 / CBS 375.48 / QM 6759 / NRRL 1006)</name>
    <name type="common">Penicillium stipitatum</name>
    <dbReference type="NCBI Taxonomy" id="441959"/>
    <lineage>
        <taxon>Eukaryota</taxon>
        <taxon>Fungi</taxon>
        <taxon>Dikarya</taxon>
        <taxon>Ascomycota</taxon>
        <taxon>Pezizomycotina</taxon>
        <taxon>Eurotiomycetes</taxon>
        <taxon>Eurotiomycetidae</taxon>
        <taxon>Eurotiales</taxon>
        <taxon>Trichocomaceae</taxon>
        <taxon>Talaromyces</taxon>
        <taxon>Talaromyces sect. Talaromyces</taxon>
    </lineage>
</organism>
<dbReference type="RefSeq" id="XP_002487738.1">
    <property type="nucleotide sequence ID" value="XM_002487693.1"/>
</dbReference>
<dbReference type="OMA" id="QKHANDH"/>
<dbReference type="VEuPathDB" id="FungiDB:TSTA_001550"/>
<feature type="domain" description="Nucleoside phosphorylase" evidence="1">
    <location>
        <begin position="15"/>
        <end position="300"/>
    </location>
</feature>
<dbReference type="InterPro" id="IPR000845">
    <property type="entry name" value="Nucleoside_phosphorylase_d"/>
</dbReference>
<evidence type="ECO:0000313" key="3">
    <source>
        <dbReference type="Proteomes" id="UP000001745"/>
    </source>
</evidence>
<dbReference type="HOGENOM" id="CLU_000288_34_22_1"/>
<dbReference type="AlphaFoldDB" id="B8MSW9"/>
<dbReference type="Gene3D" id="3.40.50.1580">
    <property type="entry name" value="Nucleoside phosphorylase domain"/>
    <property type="match status" value="1"/>
</dbReference>
<dbReference type="EMBL" id="EQ962660">
    <property type="protein sequence ID" value="EED12084.1"/>
    <property type="molecule type" value="Genomic_DNA"/>
</dbReference>
<keyword evidence="3" id="KW-1185">Reference proteome</keyword>
<dbReference type="GeneID" id="8098649"/>
<dbReference type="GO" id="GO:0003824">
    <property type="term" value="F:catalytic activity"/>
    <property type="evidence" value="ECO:0007669"/>
    <property type="project" value="InterPro"/>
</dbReference>
<dbReference type="STRING" id="441959.B8MSW9"/>
<evidence type="ECO:0000313" key="2">
    <source>
        <dbReference type="EMBL" id="EED12084.1"/>
    </source>
</evidence>
<dbReference type="PANTHER" id="PTHR46082:SF11">
    <property type="entry name" value="AAA+ ATPASE DOMAIN-CONTAINING PROTEIN-RELATED"/>
    <property type="match status" value="1"/>
</dbReference>
<dbReference type="GO" id="GO:0009116">
    <property type="term" value="P:nucleoside metabolic process"/>
    <property type="evidence" value="ECO:0007669"/>
    <property type="project" value="InterPro"/>
</dbReference>
<dbReference type="PhylomeDB" id="B8MSW9"/>
<gene>
    <name evidence="2" type="ORF">TSTA_001550</name>
</gene>
<proteinExistence type="predicted"/>
<sequence length="383" mass="42354">MPPLKALESCNLYTVGWITALPLERVAATAMLDEEHEQPLDLVQPIHDTNAYSWGRIGEHNVVIASLGAGVYGTISAATTALPMLSTFPQIRIGLLVGIGAGVARPDEGLDIRLGDVAVSQPHGNNGGVIQYDLFKAKSGNQRESRSFLNRPPEVLLKALAKLQAEHERRPSKVPEFLAQMAREYPRMANSKNGYVHQGFEDDRLFKATEPYEEILREKRDSTEPQIHYGVIASGNTLFKDSVYRDEILKDVGKECICFEMEAAGLMNNFPCIVIRGICDYADSHKNDRWQRYAAATAAAYAKELLGYVPVQDLQRTQKAIEVAEDKGHQYSIHIGDTKYQGNITNNSGVVMGNAYASAKDGIRITGSNNYYGSDWNPSPTYE</sequence>
<dbReference type="SUPFAM" id="SSF53167">
    <property type="entry name" value="Purine and uridine phosphorylases"/>
    <property type="match status" value="1"/>
</dbReference>
<reference evidence="3" key="1">
    <citation type="journal article" date="2015" name="Genome Announc.">
        <title>Genome sequence of the AIDS-associated pathogen Penicillium marneffei (ATCC18224) and its near taxonomic relative Talaromyces stipitatus (ATCC10500).</title>
        <authorList>
            <person name="Nierman W.C."/>
            <person name="Fedorova-Abrams N.D."/>
            <person name="Andrianopoulos A."/>
        </authorList>
    </citation>
    <scope>NUCLEOTIDE SEQUENCE [LARGE SCALE GENOMIC DNA]</scope>
    <source>
        <strain evidence="3">ATCC 10500 / CBS 375.48 / QM 6759 / NRRL 1006</strain>
    </source>
</reference>
<dbReference type="Pfam" id="PF01048">
    <property type="entry name" value="PNP_UDP_1"/>
    <property type="match status" value="1"/>
</dbReference>
<dbReference type="Proteomes" id="UP000001745">
    <property type="component" value="Unassembled WGS sequence"/>
</dbReference>
<dbReference type="InterPro" id="IPR035994">
    <property type="entry name" value="Nucleoside_phosphorylase_sf"/>
</dbReference>
<name>B8MSW9_TALSN</name>
<evidence type="ECO:0000259" key="1">
    <source>
        <dbReference type="Pfam" id="PF01048"/>
    </source>
</evidence>
<dbReference type="PANTHER" id="PTHR46082">
    <property type="entry name" value="ATP/GTP-BINDING PROTEIN-RELATED"/>
    <property type="match status" value="1"/>
</dbReference>
<dbReference type="OrthoDB" id="4227267at2759"/>